<dbReference type="AlphaFoldDB" id="A0A1H6U042"/>
<dbReference type="Proteomes" id="UP000199379">
    <property type="component" value="Unassembled WGS sequence"/>
</dbReference>
<keyword evidence="2" id="KW-1185">Reference proteome</keyword>
<sequence length="318" mass="34311">MSRRADIFALGIGIFFSTGVFTSVNAQDVSDLSFLENGLAVSLDGLEKVESFVSYTIQADEGRSQLSFDSLGQEVLELELNYRSEDFLEVVTEAFPPEDVEDNRAPKGLEAVASAVHDGGMQALAAEETIAFIQGAAKCAASGGELLPKDGDGNPRPRLVRSEMDLHFNVGAMPNGSNFGRGQFDVSSIKVLMCVVSSTPADSFPIIVDRRWVINVGDGALIARTQQRYPPDDADAPIYPFRLSAQGNDIQLVSYYVSGVRQPYTDPLYETSPNSCIDIFFTIVPVSDQPIMISRPGDLVFCAGGACGNRPPKLDATH</sequence>
<name>A0A1H6U042_9RHOB</name>
<dbReference type="RefSeq" id="WP_092363036.1">
    <property type="nucleotide sequence ID" value="NZ_BMGV01000002.1"/>
</dbReference>
<evidence type="ECO:0000313" key="1">
    <source>
        <dbReference type="EMBL" id="SEI85679.1"/>
    </source>
</evidence>
<organism evidence="1 2">
    <name type="scientific">Cribrihabitans marinus</name>
    <dbReference type="NCBI Taxonomy" id="1227549"/>
    <lineage>
        <taxon>Bacteria</taxon>
        <taxon>Pseudomonadati</taxon>
        <taxon>Pseudomonadota</taxon>
        <taxon>Alphaproteobacteria</taxon>
        <taxon>Rhodobacterales</taxon>
        <taxon>Paracoccaceae</taxon>
        <taxon>Cribrihabitans</taxon>
    </lineage>
</organism>
<proteinExistence type="predicted"/>
<evidence type="ECO:0000313" key="2">
    <source>
        <dbReference type="Proteomes" id="UP000199379"/>
    </source>
</evidence>
<reference evidence="1 2" key="1">
    <citation type="submission" date="2016-10" db="EMBL/GenBank/DDBJ databases">
        <authorList>
            <person name="de Groot N.N."/>
        </authorList>
    </citation>
    <scope>NUCLEOTIDE SEQUENCE [LARGE SCALE GENOMIC DNA]</scope>
    <source>
        <strain evidence="1 2">DSM 29340</strain>
    </source>
</reference>
<protein>
    <submittedName>
        <fullName evidence="1">Uncharacterized protein</fullName>
    </submittedName>
</protein>
<dbReference type="OrthoDB" id="9889706at2"/>
<gene>
    <name evidence="1" type="ORF">SAMN05444007_102481</name>
</gene>
<dbReference type="EMBL" id="FNYD01000002">
    <property type="protein sequence ID" value="SEI85679.1"/>
    <property type="molecule type" value="Genomic_DNA"/>
</dbReference>
<accession>A0A1H6U042</accession>